<dbReference type="EMBL" id="JAUJDW010000012">
    <property type="protein sequence ID" value="KAK0660020.1"/>
    <property type="molecule type" value="Genomic_DNA"/>
</dbReference>
<evidence type="ECO:0000256" key="3">
    <source>
        <dbReference type="ARBA" id="ARBA00024893"/>
    </source>
</evidence>
<dbReference type="InterPro" id="IPR001313">
    <property type="entry name" value="Pumilio_RNA-bd_rpt"/>
</dbReference>
<evidence type="ECO:0000259" key="5">
    <source>
        <dbReference type="PROSITE" id="PS50303"/>
    </source>
</evidence>
<feature type="compositionally biased region" description="Acidic residues" evidence="4">
    <location>
        <begin position="57"/>
        <end position="69"/>
    </location>
</feature>
<organism evidence="6 7">
    <name type="scientific">Lasiodiplodia hormozganensis</name>
    <dbReference type="NCBI Taxonomy" id="869390"/>
    <lineage>
        <taxon>Eukaryota</taxon>
        <taxon>Fungi</taxon>
        <taxon>Dikarya</taxon>
        <taxon>Ascomycota</taxon>
        <taxon>Pezizomycotina</taxon>
        <taxon>Dothideomycetes</taxon>
        <taxon>Dothideomycetes incertae sedis</taxon>
        <taxon>Botryosphaeriales</taxon>
        <taxon>Botryosphaeriaceae</taxon>
        <taxon>Lasiodiplodia</taxon>
    </lineage>
</organism>
<keyword evidence="2" id="KW-0694">RNA-binding</keyword>
<dbReference type="InterPro" id="IPR033133">
    <property type="entry name" value="PUM-HD"/>
</dbReference>
<gene>
    <name evidence="6" type="primary">puf6</name>
    <name evidence="6" type="ORF">DIS24_g3649</name>
</gene>
<dbReference type="InterPro" id="IPR016024">
    <property type="entry name" value="ARM-type_fold"/>
</dbReference>
<dbReference type="AlphaFoldDB" id="A0AA40D1Y6"/>
<feature type="compositionally biased region" description="Basic and acidic residues" evidence="4">
    <location>
        <begin position="125"/>
        <end position="148"/>
    </location>
</feature>
<feature type="region of interest" description="Disordered" evidence="4">
    <location>
        <begin position="38"/>
        <end position="148"/>
    </location>
</feature>
<dbReference type="PANTHER" id="PTHR13389">
    <property type="entry name" value="PUMILIO HOMOLOG 3"/>
    <property type="match status" value="1"/>
</dbReference>
<keyword evidence="7" id="KW-1185">Reference proteome</keyword>
<comment type="function">
    <text evidence="3">RNA-binding nucleolar protein required for pre-rRNA processing. Involved in production of 18S rRNA and assembly of small ribosomal subunit.</text>
</comment>
<dbReference type="Proteomes" id="UP001175001">
    <property type="component" value="Unassembled WGS sequence"/>
</dbReference>
<dbReference type="Pfam" id="PF08144">
    <property type="entry name" value="CPL"/>
    <property type="match status" value="1"/>
</dbReference>
<feature type="compositionally biased region" description="Basic and acidic residues" evidence="4">
    <location>
        <begin position="665"/>
        <end position="688"/>
    </location>
</feature>
<feature type="domain" description="PUM-HD" evidence="5">
    <location>
        <begin position="156"/>
        <end position="527"/>
    </location>
</feature>
<dbReference type="GO" id="GO:0003729">
    <property type="term" value="F:mRNA binding"/>
    <property type="evidence" value="ECO:0007669"/>
    <property type="project" value="TreeGrafter"/>
</dbReference>
<comment type="caution">
    <text evidence="6">The sequence shown here is derived from an EMBL/GenBank/DDBJ whole genome shotgun (WGS) entry which is preliminary data.</text>
</comment>
<dbReference type="GO" id="GO:0005730">
    <property type="term" value="C:nucleolus"/>
    <property type="evidence" value="ECO:0007669"/>
    <property type="project" value="TreeGrafter"/>
</dbReference>
<feature type="region of interest" description="Disordered" evidence="4">
    <location>
        <begin position="1"/>
        <end position="20"/>
    </location>
</feature>
<dbReference type="InterPro" id="IPR040059">
    <property type="entry name" value="PUM3"/>
</dbReference>
<dbReference type="SMART" id="SM00025">
    <property type="entry name" value="Pumilio"/>
    <property type="match status" value="5"/>
</dbReference>
<dbReference type="SUPFAM" id="SSF48371">
    <property type="entry name" value="ARM repeat"/>
    <property type="match status" value="1"/>
</dbReference>
<evidence type="ECO:0000313" key="7">
    <source>
        <dbReference type="Proteomes" id="UP001175001"/>
    </source>
</evidence>
<dbReference type="PROSITE" id="PS50303">
    <property type="entry name" value="PUM_HD"/>
    <property type="match status" value="1"/>
</dbReference>
<dbReference type="GO" id="GO:0006417">
    <property type="term" value="P:regulation of translation"/>
    <property type="evidence" value="ECO:0007669"/>
    <property type="project" value="TreeGrafter"/>
</dbReference>
<sequence>MAGIKRKHTEASVTAKASGDKKLKYVKKADVRKAAAAAAVKEAKKPSKKNVKRAKPEEEEDLVESDTTESENGFAGFSAKDGADEDVSMASGSDSDVEMEDQGTAEKASKKPETADDGAGTGNSREAHQKQKQLAKERKMNKPLGDELHRSKKIWERLRLKSHVPKDERKKLVTELFSIITGRVKEFVFKHDATRIIQCALKYSTPEQRKMIGNELKGEYKALAESRYAKFLVGKILVEGDTETREMIVSEFYGSVKRLINHPEASWILDDIYRGMATKKQKARLLREWYGTEFAVFKAGKNEDVPEELSEILNESPEKRRPIMDYCRNMINALIQKKMTGFTMLHDAMLQYFLNTKPGSEEATEFLELIKGDEEGDLLKNLAFTKNGARVACLALAYGTAKDRKNLLRVYKENIEIMAYDPHAHQVLLTALDVVDDTVLTTKLIFPELLSTNSSVEVQQEKLLNLALDKVGRITILYPLCGRAKWLFPSPEDLALLDEVHAIRSTTSKKDSEVRRKEVVKAFSATMLKVIAADPSALAQSSFGCQFITEALLGATDGDKAAAVKAVATLAGGDPSAEDHLSHLPHAGRMFKTLATGGHFDPKTKTTKLADPPLGFADALYDQIKDHLVEWATGDSSFVVVALVEAEGFEKKEKVLKALKKEKAKLEKAANGGADKKKKDKKEDEGKKDKKKPSGNPGSRILLEKL</sequence>
<name>A0AA40D1Y6_9PEZI</name>
<keyword evidence="1" id="KW-0677">Repeat</keyword>
<evidence type="ECO:0000256" key="1">
    <source>
        <dbReference type="ARBA" id="ARBA00022737"/>
    </source>
</evidence>
<evidence type="ECO:0000313" key="6">
    <source>
        <dbReference type="EMBL" id="KAK0660020.1"/>
    </source>
</evidence>
<dbReference type="InterPro" id="IPR012959">
    <property type="entry name" value="CPL_dom"/>
</dbReference>
<evidence type="ECO:0000256" key="2">
    <source>
        <dbReference type="ARBA" id="ARBA00022884"/>
    </source>
</evidence>
<evidence type="ECO:0000256" key="4">
    <source>
        <dbReference type="SAM" id="MobiDB-lite"/>
    </source>
</evidence>
<reference evidence="6" key="1">
    <citation type="submission" date="2023-06" db="EMBL/GenBank/DDBJ databases">
        <title>Multi-omics analyses reveal the molecular pathogenesis toolkit of Lasiodiplodia hormozganensis, a cross-kingdom pathogen.</title>
        <authorList>
            <person name="Felix C."/>
            <person name="Meneses R."/>
            <person name="Goncalves M.F.M."/>
            <person name="Tilleman L."/>
            <person name="Duarte A.S."/>
            <person name="Jorrin-Novo J.V."/>
            <person name="Van De Peer Y."/>
            <person name="Deforce D."/>
            <person name="Van Nieuwerburgh F."/>
            <person name="Esteves A.C."/>
            <person name="Alves A."/>
        </authorList>
    </citation>
    <scope>NUCLEOTIDE SEQUENCE</scope>
    <source>
        <strain evidence="6">CBS 339.90</strain>
    </source>
</reference>
<dbReference type="Gene3D" id="1.25.10.10">
    <property type="entry name" value="Leucine-rich Repeat Variant"/>
    <property type="match status" value="1"/>
</dbReference>
<dbReference type="PANTHER" id="PTHR13389:SF0">
    <property type="entry name" value="PUMILIO HOMOLOG 3"/>
    <property type="match status" value="1"/>
</dbReference>
<feature type="region of interest" description="Disordered" evidence="4">
    <location>
        <begin position="665"/>
        <end position="706"/>
    </location>
</feature>
<accession>A0AA40D1Y6</accession>
<protein>
    <submittedName>
        <fullName evidence="6">Pumilio-like proteiny domain family member 6</fullName>
    </submittedName>
</protein>
<proteinExistence type="predicted"/>
<dbReference type="InterPro" id="IPR011989">
    <property type="entry name" value="ARM-like"/>
</dbReference>